<dbReference type="GO" id="GO:0008713">
    <property type="term" value="F:ADP-heptose-lipopolysaccharide heptosyltransferase activity"/>
    <property type="evidence" value="ECO:0007669"/>
    <property type="project" value="TreeGrafter"/>
</dbReference>
<dbReference type="PANTHER" id="PTHR30160">
    <property type="entry name" value="TETRAACYLDISACCHARIDE 4'-KINASE-RELATED"/>
    <property type="match status" value="1"/>
</dbReference>
<protein>
    <submittedName>
        <fullName evidence="3">ADP-heptose:LPS heptosyltransferase</fullName>
    </submittedName>
</protein>
<gene>
    <name evidence="3" type="ORF">SAMN02910344_00951</name>
</gene>
<dbReference type="InterPro" id="IPR051199">
    <property type="entry name" value="LPS_LOS_Heptosyltrfase"/>
</dbReference>
<dbReference type="AlphaFoldDB" id="A0A662ZHZ3"/>
<name>A0A662ZHZ3_9GAMM</name>
<dbReference type="GO" id="GO:0005829">
    <property type="term" value="C:cytosol"/>
    <property type="evidence" value="ECO:0007669"/>
    <property type="project" value="TreeGrafter"/>
</dbReference>
<dbReference type="OrthoDB" id="89608at2"/>
<reference evidence="3 4" key="1">
    <citation type="submission" date="2016-10" db="EMBL/GenBank/DDBJ databases">
        <authorList>
            <person name="Varghese N."/>
            <person name="Submissions S."/>
        </authorList>
    </citation>
    <scope>NUCLEOTIDE SEQUENCE [LARGE SCALE GENOMIC DNA]</scope>
    <source>
        <strain evidence="3 4">DSM 1361</strain>
    </source>
</reference>
<evidence type="ECO:0000256" key="1">
    <source>
        <dbReference type="ARBA" id="ARBA00022676"/>
    </source>
</evidence>
<keyword evidence="2 3" id="KW-0808">Transferase</keyword>
<sequence length="389" mass="43678">MSFHNLKKALIHSKDSLRHLISRLRYDFETSEEKLNIKELKQAVIHRADGKLGDAICFMPFIRELKRFAPDCRIIILSNKSTAEIYQSADFIDEVILFPKKPKNNETDAFADRLKGTDLYIHLFDTLKGRHLRLISRMHPKWVATLDRSLKCDNLKIHQYTACIDDSGNSDEKYSDCLHMTDLLFKILENGGISPELINRGYCRLFADRIPGRGEKYAFLKSPAAPDKINDVTEEKTVIFNPFGASSSRRFSERIITEIIDMLLKLTSAHIVLWTGPGDREYGEKIIGNIFAGNSRVSTTGVLSSASEIIIAMASCDAMIGVDTGSAHAAACFDIPELTFYSSNMVNYSRWYARAPGAVNVILDTGHFGNADENAVSQAVKSFVQKIKL</sequence>
<evidence type="ECO:0000256" key="2">
    <source>
        <dbReference type="ARBA" id="ARBA00022679"/>
    </source>
</evidence>
<dbReference type="Pfam" id="PF01075">
    <property type="entry name" value="Glyco_transf_9"/>
    <property type="match status" value="1"/>
</dbReference>
<dbReference type="RefSeq" id="WP_031578593.1">
    <property type="nucleotide sequence ID" value="NZ_FOXF01000012.1"/>
</dbReference>
<proteinExistence type="predicted"/>
<dbReference type="EMBL" id="FOXF01000012">
    <property type="protein sequence ID" value="SFP27930.1"/>
    <property type="molecule type" value="Genomic_DNA"/>
</dbReference>
<keyword evidence="4" id="KW-1185">Reference proteome</keyword>
<dbReference type="GO" id="GO:0009244">
    <property type="term" value="P:lipopolysaccharide core region biosynthetic process"/>
    <property type="evidence" value="ECO:0007669"/>
    <property type="project" value="TreeGrafter"/>
</dbReference>
<dbReference type="InterPro" id="IPR002201">
    <property type="entry name" value="Glyco_trans_9"/>
</dbReference>
<dbReference type="Proteomes" id="UP000243745">
    <property type="component" value="Unassembled WGS sequence"/>
</dbReference>
<organism evidence="3 4">
    <name type="scientific">Ruminobacter amylophilus</name>
    <dbReference type="NCBI Taxonomy" id="867"/>
    <lineage>
        <taxon>Bacteria</taxon>
        <taxon>Pseudomonadati</taxon>
        <taxon>Pseudomonadota</taxon>
        <taxon>Gammaproteobacteria</taxon>
        <taxon>Aeromonadales</taxon>
        <taxon>Succinivibrionaceae</taxon>
        <taxon>Ruminobacter</taxon>
    </lineage>
</organism>
<evidence type="ECO:0000313" key="4">
    <source>
        <dbReference type="Proteomes" id="UP000243745"/>
    </source>
</evidence>
<evidence type="ECO:0000313" key="3">
    <source>
        <dbReference type="EMBL" id="SFP27930.1"/>
    </source>
</evidence>
<dbReference type="Gene3D" id="3.40.50.2000">
    <property type="entry name" value="Glycogen Phosphorylase B"/>
    <property type="match status" value="2"/>
</dbReference>
<dbReference type="SUPFAM" id="SSF53756">
    <property type="entry name" value="UDP-Glycosyltransferase/glycogen phosphorylase"/>
    <property type="match status" value="1"/>
</dbReference>
<accession>A0A662ZHZ3</accession>
<keyword evidence="1" id="KW-0328">Glycosyltransferase</keyword>